<evidence type="ECO:0000256" key="4">
    <source>
        <dbReference type="ARBA" id="ARBA00023163"/>
    </source>
</evidence>
<dbReference type="GO" id="GO:0003677">
    <property type="term" value="F:DNA binding"/>
    <property type="evidence" value="ECO:0007669"/>
    <property type="project" value="UniProtKB-KW"/>
</dbReference>
<dbReference type="InterPro" id="IPR003340">
    <property type="entry name" value="B3_DNA-bd"/>
</dbReference>
<dbReference type="SUPFAM" id="SSF101936">
    <property type="entry name" value="DNA-binding pseudobarrel domain"/>
    <property type="match status" value="1"/>
</dbReference>
<keyword evidence="5" id="KW-0539">Nucleus</keyword>
<dbReference type="Gene3D" id="2.40.330.10">
    <property type="entry name" value="DNA-binding pseudobarrel domain"/>
    <property type="match status" value="1"/>
</dbReference>
<keyword evidence="2" id="KW-0805">Transcription regulation</keyword>
<evidence type="ECO:0000313" key="7">
    <source>
        <dbReference type="EMBL" id="GMN26849.1"/>
    </source>
</evidence>
<organism evidence="7 8">
    <name type="scientific">Ficus carica</name>
    <name type="common">Common fig</name>
    <dbReference type="NCBI Taxonomy" id="3494"/>
    <lineage>
        <taxon>Eukaryota</taxon>
        <taxon>Viridiplantae</taxon>
        <taxon>Streptophyta</taxon>
        <taxon>Embryophyta</taxon>
        <taxon>Tracheophyta</taxon>
        <taxon>Spermatophyta</taxon>
        <taxon>Magnoliopsida</taxon>
        <taxon>eudicotyledons</taxon>
        <taxon>Gunneridae</taxon>
        <taxon>Pentapetalae</taxon>
        <taxon>rosids</taxon>
        <taxon>fabids</taxon>
        <taxon>Rosales</taxon>
        <taxon>Moraceae</taxon>
        <taxon>Ficeae</taxon>
        <taxon>Ficus</taxon>
    </lineage>
</organism>
<sequence length="118" mass="13544">MASQQFEKHLTPNDITRKFSVPTAWLDAMPEFGEGRHEVILRVVDGVGFSWELTCVVRNKGVYKKPVLQSAQWLSFVNAKSLVAGDKIVFYREVNAFRGSQYRFRAQKLDAYGNWTDV</sequence>
<feature type="domain" description="TF-B3" evidence="6">
    <location>
        <begin position="6"/>
        <end position="110"/>
    </location>
</feature>
<evidence type="ECO:0000256" key="3">
    <source>
        <dbReference type="ARBA" id="ARBA00023125"/>
    </source>
</evidence>
<keyword evidence="4" id="KW-0804">Transcription</keyword>
<proteinExistence type="predicted"/>
<name>A0AA87YZ16_FICCA</name>
<evidence type="ECO:0000259" key="6">
    <source>
        <dbReference type="SMART" id="SM01019"/>
    </source>
</evidence>
<dbReference type="CDD" id="cd10017">
    <property type="entry name" value="B3_DNA"/>
    <property type="match status" value="1"/>
</dbReference>
<comment type="caution">
    <text evidence="7">The sequence shown here is derived from an EMBL/GenBank/DDBJ whole genome shotgun (WGS) entry which is preliminary data.</text>
</comment>
<accession>A0AA87YZ16</accession>
<keyword evidence="3" id="KW-0238">DNA-binding</keyword>
<dbReference type="EMBL" id="BTGU01007022">
    <property type="protein sequence ID" value="GMN26849.1"/>
    <property type="molecule type" value="Genomic_DNA"/>
</dbReference>
<gene>
    <name evidence="7" type="ORF">TIFTF001_049320</name>
</gene>
<keyword evidence="8" id="KW-1185">Reference proteome</keyword>
<protein>
    <recommendedName>
        <fullName evidence="6">TF-B3 domain-containing protein</fullName>
    </recommendedName>
</protein>
<evidence type="ECO:0000256" key="2">
    <source>
        <dbReference type="ARBA" id="ARBA00023015"/>
    </source>
</evidence>
<dbReference type="Pfam" id="PF02362">
    <property type="entry name" value="B3"/>
    <property type="match status" value="1"/>
</dbReference>
<evidence type="ECO:0000256" key="5">
    <source>
        <dbReference type="ARBA" id="ARBA00023242"/>
    </source>
</evidence>
<comment type="subcellular location">
    <subcellularLocation>
        <location evidence="1">Nucleus</location>
    </subcellularLocation>
</comment>
<evidence type="ECO:0000313" key="8">
    <source>
        <dbReference type="Proteomes" id="UP001187192"/>
    </source>
</evidence>
<evidence type="ECO:0000256" key="1">
    <source>
        <dbReference type="ARBA" id="ARBA00004123"/>
    </source>
</evidence>
<dbReference type="Proteomes" id="UP001187192">
    <property type="component" value="Unassembled WGS sequence"/>
</dbReference>
<dbReference type="SMART" id="SM01019">
    <property type="entry name" value="B3"/>
    <property type="match status" value="1"/>
</dbReference>
<dbReference type="GO" id="GO:0005634">
    <property type="term" value="C:nucleus"/>
    <property type="evidence" value="ECO:0007669"/>
    <property type="project" value="UniProtKB-SubCell"/>
</dbReference>
<dbReference type="AlphaFoldDB" id="A0AA87YZ16"/>
<reference evidence="7" key="1">
    <citation type="submission" date="2023-07" db="EMBL/GenBank/DDBJ databases">
        <title>draft genome sequence of fig (Ficus carica).</title>
        <authorList>
            <person name="Takahashi T."/>
            <person name="Nishimura K."/>
        </authorList>
    </citation>
    <scope>NUCLEOTIDE SEQUENCE</scope>
</reference>
<dbReference type="InterPro" id="IPR015300">
    <property type="entry name" value="DNA-bd_pseudobarrel_sf"/>
</dbReference>